<dbReference type="EMBL" id="CAJVPT010030866">
    <property type="protein sequence ID" value="CAG8695749.1"/>
    <property type="molecule type" value="Genomic_DNA"/>
</dbReference>
<feature type="non-terminal residue" evidence="1">
    <location>
        <position position="41"/>
    </location>
</feature>
<protein>
    <submittedName>
        <fullName evidence="1">2909_t:CDS:1</fullName>
    </submittedName>
</protein>
<accession>A0ACA9P8T0</accession>
<gene>
    <name evidence="1" type="ORF">ACOLOM_LOCUS10020</name>
</gene>
<sequence>MLNRSVGILLALQMSQYVAFQNVVVGAKNAGGWHWVYYEDY</sequence>
<comment type="caution">
    <text evidence="1">The sequence shown here is derived from an EMBL/GenBank/DDBJ whole genome shotgun (WGS) entry which is preliminary data.</text>
</comment>
<evidence type="ECO:0000313" key="1">
    <source>
        <dbReference type="EMBL" id="CAG8695749.1"/>
    </source>
</evidence>
<proteinExistence type="predicted"/>
<keyword evidence="2" id="KW-1185">Reference proteome</keyword>
<reference evidence="1" key="1">
    <citation type="submission" date="2021-06" db="EMBL/GenBank/DDBJ databases">
        <authorList>
            <person name="Kallberg Y."/>
            <person name="Tangrot J."/>
            <person name="Rosling A."/>
        </authorList>
    </citation>
    <scope>NUCLEOTIDE SEQUENCE</scope>
    <source>
        <strain evidence="1">CL356</strain>
    </source>
</reference>
<evidence type="ECO:0000313" key="2">
    <source>
        <dbReference type="Proteomes" id="UP000789525"/>
    </source>
</evidence>
<name>A0ACA9P8T0_9GLOM</name>
<organism evidence="1 2">
    <name type="scientific">Acaulospora colombiana</name>
    <dbReference type="NCBI Taxonomy" id="27376"/>
    <lineage>
        <taxon>Eukaryota</taxon>
        <taxon>Fungi</taxon>
        <taxon>Fungi incertae sedis</taxon>
        <taxon>Mucoromycota</taxon>
        <taxon>Glomeromycotina</taxon>
        <taxon>Glomeromycetes</taxon>
        <taxon>Diversisporales</taxon>
        <taxon>Acaulosporaceae</taxon>
        <taxon>Acaulospora</taxon>
    </lineage>
</organism>
<dbReference type="Proteomes" id="UP000789525">
    <property type="component" value="Unassembled WGS sequence"/>
</dbReference>